<dbReference type="Proteomes" id="UP000282674">
    <property type="component" value="Unassembled WGS sequence"/>
</dbReference>
<feature type="compositionally biased region" description="Low complexity" evidence="1">
    <location>
        <begin position="404"/>
        <end position="415"/>
    </location>
</feature>
<dbReference type="RefSeq" id="WP_122194925.1">
    <property type="nucleotide sequence ID" value="NZ_JBHSKC010000035.1"/>
</dbReference>
<feature type="compositionally biased region" description="Low complexity" evidence="1">
    <location>
        <begin position="348"/>
        <end position="364"/>
    </location>
</feature>
<organism evidence="3 4">
    <name type="scientific">Actinomadura harenae</name>
    <dbReference type="NCBI Taxonomy" id="2483351"/>
    <lineage>
        <taxon>Bacteria</taxon>
        <taxon>Bacillati</taxon>
        <taxon>Actinomycetota</taxon>
        <taxon>Actinomycetes</taxon>
        <taxon>Streptosporangiales</taxon>
        <taxon>Thermomonosporaceae</taxon>
        <taxon>Actinomadura</taxon>
    </lineage>
</organism>
<feature type="transmembrane region" description="Helical" evidence="2">
    <location>
        <begin position="176"/>
        <end position="197"/>
    </location>
</feature>
<accession>A0A3M2M2T1</accession>
<dbReference type="OrthoDB" id="3694109at2"/>
<sequence>MTPFAPPCSTVLDPQCVQAVDHHDGHAFGIPLPDIAAEAGGNALDGLAKAITSAVKWFVSQTASWWVQSPSPNLEAEPAVARMHELMQPLTITVALGALLVVAAKLTLLRRATPLIDAGTGLAVLAVVSVLGVVVPNRLLEWGDQWVSWALDASASGGFANKMTNLLLTGQGVPSVLVVVLGIVALFIGIVQALLLILRGAAIVLLAGLLPLAAAGMMTGATKAWFGKVGGWMLALIFYKPAAAAVYATAFTFVGNGRNLHTVLAGFAMMLLSLIAFPVLLRFFTWTTGNVSSGSGGGIMNSVMGGLTAIGALRGYGWSPGMAGAGSGHGSAGEHANRLSEQLGDQHGSGLAASSGLSGSSATGASGGGSDGGPSGQPAAPSAMPGRSGTAEGATPSGSTAQTSDAAAGSMASGGEPVGPATVRMADRERRRGPEMIRWLGNPTGSGGDGGTSSAPTGAEDAGGGASGA</sequence>
<keyword evidence="2" id="KW-0472">Membrane</keyword>
<feature type="compositionally biased region" description="Basic and acidic residues" evidence="1">
    <location>
        <begin position="425"/>
        <end position="435"/>
    </location>
</feature>
<feature type="compositionally biased region" description="Gly residues" evidence="1">
    <location>
        <begin position="365"/>
        <end position="375"/>
    </location>
</feature>
<feature type="transmembrane region" description="Helical" evidence="2">
    <location>
        <begin position="296"/>
        <end position="313"/>
    </location>
</feature>
<feature type="compositionally biased region" description="Low complexity" evidence="1">
    <location>
        <begin position="376"/>
        <end position="386"/>
    </location>
</feature>
<comment type="caution">
    <text evidence="3">The sequence shown here is derived from an EMBL/GenBank/DDBJ whole genome shotgun (WGS) entry which is preliminary data.</text>
</comment>
<evidence type="ECO:0008006" key="5">
    <source>
        <dbReference type="Google" id="ProtNLM"/>
    </source>
</evidence>
<evidence type="ECO:0000256" key="2">
    <source>
        <dbReference type="SAM" id="Phobius"/>
    </source>
</evidence>
<evidence type="ECO:0000256" key="1">
    <source>
        <dbReference type="SAM" id="MobiDB-lite"/>
    </source>
</evidence>
<keyword evidence="2" id="KW-1133">Transmembrane helix</keyword>
<feature type="transmembrane region" description="Helical" evidence="2">
    <location>
        <begin position="90"/>
        <end position="108"/>
    </location>
</feature>
<feature type="transmembrane region" description="Helical" evidence="2">
    <location>
        <begin position="232"/>
        <end position="255"/>
    </location>
</feature>
<keyword evidence="4" id="KW-1185">Reference proteome</keyword>
<evidence type="ECO:0000313" key="4">
    <source>
        <dbReference type="Proteomes" id="UP000282674"/>
    </source>
</evidence>
<reference evidence="3 4" key="1">
    <citation type="submission" date="2018-10" db="EMBL/GenBank/DDBJ databases">
        <title>Isolation from soil.</title>
        <authorList>
            <person name="Hu J."/>
        </authorList>
    </citation>
    <scope>NUCLEOTIDE SEQUENCE [LARGE SCALE GENOMIC DNA]</scope>
    <source>
        <strain evidence="3 4">NEAU-Ht49</strain>
    </source>
</reference>
<feature type="transmembrane region" description="Helical" evidence="2">
    <location>
        <begin position="115"/>
        <end position="135"/>
    </location>
</feature>
<name>A0A3M2M2T1_9ACTN</name>
<evidence type="ECO:0000313" key="3">
    <source>
        <dbReference type="EMBL" id="RMI43927.1"/>
    </source>
</evidence>
<proteinExistence type="predicted"/>
<dbReference type="AlphaFoldDB" id="A0A3M2M2T1"/>
<protein>
    <recommendedName>
        <fullName evidence="5">Type IV secretion system protein</fullName>
    </recommendedName>
</protein>
<feature type="transmembrane region" description="Helical" evidence="2">
    <location>
        <begin position="204"/>
        <end position="226"/>
    </location>
</feature>
<gene>
    <name evidence="3" type="ORF">EBO15_14590</name>
</gene>
<feature type="region of interest" description="Disordered" evidence="1">
    <location>
        <begin position="344"/>
        <end position="469"/>
    </location>
</feature>
<feature type="transmembrane region" description="Helical" evidence="2">
    <location>
        <begin position="262"/>
        <end position="284"/>
    </location>
</feature>
<keyword evidence="2" id="KW-0812">Transmembrane</keyword>
<dbReference type="EMBL" id="RFFG01000022">
    <property type="protein sequence ID" value="RMI43927.1"/>
    <property type="molecule type" value="Genomic_DNA"/>
</dbReference>